<dbReference type="RefSeq" id="YP_001950105.1">
    <property type="nucleotide sequence ID" value="NC_010811.2"/>
</dbReference>
<name>B2ZYC9_9CAUD</name>
<dbReference type="KEGG" id="vg:6369732"/>
<dbReference type="Proteomes" id="UP000001034">
    <property type="component" value="Segment"/>
</dbReference>
<keyword evidence="3" id="KW-1185">Reference proteome</keyword>
<reference evidence="2 3" key="1">
    <citation type="journal article" date="2010" name="Virology">
        <title>A jumbo phage infecting the phytopathogen Ralstonia solanacearum defines a new lineage of the Myoviridae family.</title>
        <authorList>
            <person name="Yamada T."/>
            <person name="Satoh S."/>
            <person name="Ishikawa H."/>
            <person name="Fujiwara A."/>
            <person name="Kawasaki T."/>
            <person name="Fujie M."/>
            <person name="Ogata H."/>
        </authorList>
    </citation>
    <scope>NUCLEOTIDE SEQUENCE [LARGE SCALE GENOMIC DNA]</scope>
</reference>
<evidence type="ECO:0000313" key="3">
    <source>
        <dbReference type="Proteomes" id="UP000001034"/>
    </source>
</evidence>
<accession>B2ZYC9</accession>
<dbReference type="EMBL" id="AB366653">
    <property type="protein sequence ID" value="BAG41675.1"/>
    <property type="molecule type" value="Genomic_DNA"/>
</dbReference>
<dbReference type="GeneID" id="6369732"/>
<evidence type="ECO:0000256" key="1">
    <source>
        <dbReference type="SAM" id="MobiDB-lite"/>
    </source>
</evidence>
<proteinExistence type="predicted"/>
<protein>
    <submittedName>
        <fullName evidence="2">Uncharacterized protein</fullName>
    </submittedName>
</protein>
<sequence>MRKQSRRVQVVDQMAEQKAVVDAYKKGALGALHALRTGSIDEEQLDKLHNFIVTSLTMMELSPLALFRKAQRVAEARSVTTEGPPVILKPENTGQQYAED</sequence>
<feature type="region of interest" description="Disordered" evidence="1">
    <location>
        <begin position="78"/>
        <end position="100"/>
    </location>
</feature>
<evidence type="ECO:0000313" key="2">
    <source>
        <dbReference type="EMBL" id="BAG41675.1"/>
    </source>
</evidence>
<organism evidence="2 3">
    <name type="scientific">Ralstonia phage phiRSL1</name>
    <dbReference type="NCBI Taxonomy" id="1980924"/>
    <lineage>
        <taxon>Viruses</taxon>
        <taxon>Duplodnaviria</taxon>
        <taxon>Heunggongvirae</taxon>
        <taxon>Uroviricota</taxon>
        <taxon>Caudoviricetes</taxon>
        <taxon>Mieseafarmvirus</taxon>
        <taxon>Mieseafarmvirus RSL1</taxon>
    </lineage>
</organism>